<sequence length="195" mass="20017">MSRYTNVKVNISEGLRKKLQTALSGAGGPVSIRLGYKDLNGDDILALTCSQVNKLAKAYKGGKGLTIKMSKSQLKHNMKVEGGFLGMLAGLAARALPMIAKTVLPALGVGALSGLASSGVQKAMGSGLFLKKGGCVCQIETDGKGLYLGPATGSGLESVGDGLYLKKEGGVYDGKGLLFGPNSPFSSIPILRALL</sequence>
<protein>
    <submittedName>
        <fullName evidence="1">Uncharacterized protein</fullName>
    </submittedName>
</protein>
<keyword evidence="2" id="KW-1185">Reference proteome</keyword>
<dbReference type="EMBL" id="CP111020">
    <property type="protein sequence ID" value="WAR13726.1"/>
    <property type="molecule type" value="Genomic_DNA"/>
</dbReference>
<gene>
    <name evidence="1" type="ORF">MAR_003831</name>
</gene>
<proteinExistence type="predicted"/>
<evidence type="ECO:0000313" key="1">
    <source>
        <dbReference type="EMBL" id="WAR13726.1"/>
    </source>
</evidence>
<evidence type="ECO:0000313" key="2">
    <source>
        <dbReference type="Proteomes" id="UP001164746"/>
    </source>
</evidence>
<accession>A0ABY7EY13</accession>
<reference evidence="1" key="1">
    <citation type="submission" date="2022-11" db="EMBL/GenBank/DDBJ databases">
        <title>Centuries of genome instability and evolution in soft-shell clam transmissible cancer (bioRxiv).</title>
        <authorList>
            <person name="Hart S.F.M."/>
            <person name="Yonemitsu M.A."/>
            <person name="Giersch R.M."/>
            <person name="Beal B.F."/>
            <person name="Arriagada G."/>
            <person name="Davis B.W."/>
            <person name="Ostrander E.A."/>
            <person name="Goff S.P."/>
            <person name="Metzger M.J."/>
        </authorList>
    </citation>
    <scope>NUCLEOTIDE SEQUENCE</scope>
    <source>
        <strain evidence="1">MELC-2E11</strain>
        <tissue evidence="1">Siphon/mantle</tissue>
    </source>
</reference>
<name>A0ABY7EY13_MYAAR</name>
<dbReference type="Proteomes" id="UP001164746">
    <property type="component" value="Chromosome 9"/>
</dbReference>
<organism evidence="1 2">
    <name type="scientific">Mya arenaria</name>
    <name type="common">Soft-shell clam</name>
    <dbReference type="NCBI Taxonomy" id="6604"/>
    <lineage>
        <taxon>Eukaryota</taxon>
        <taxon>Metazoa</taxon>
        <taxon>Spiralia</taxon>
        <taxon>Lophotrochozoa</taxon>
        <taxon>Mollusca</taxon>
        <taxon>Bivalvia</taxon>
        <taxon>Autobranchia</taxon>
        <taxon>Heteroconchia</taxon>
        <taxon>Euheterodonta</taxon>
        <taxon>Imparidentia</taxon>
        <taxon>Neoheterodontei</taxon>
        <taxon>Myida</taxon>
        <taxon>Myoidea</taxon>
        <taxon>Myidae</taxon>
        <taxon>Mya</taxon>
    </lineage>
</organism>